<dbReference type="PROSITE" id="PS51462">
    <property type="entry name" value="NUDIX"/>
    <property type="match status" value="1"/>
</dbReference>
<dbReference type="PRINTS" id="PR00502">
    <property type="entry name" value="NUDIXFAMILY"/>
</dbReference>
<feature type="domain" description="Nudix hydrolase" evidence="5">
    <location>
        <begin position="39"/>
        <end position="162"/>
    </location>
</feature>
<dbReference type="CDD" id="cd04511">
    <property type="entry name" value="NUDIX_Hydrolase"/>
    <property type="match status" value="1"/>
</dbReference>
<comment type="cofactor">
    <cofactor evidence="1">
        <name>Mg(2+)</name>
        <dbReference type="ChEBI" id="CHEBI:18420"/>
    </cofactor>
</comment>
<proteinExistence type="inferred from homology"/>
<dbReference type="Proteomes" id="UP000275394">
    <property type="component" value="Unassembled WGS sequence"/>
</dbReference>
<dbReference type="SUPFAM" id="SSF55811">
    <property type="entry name" value="Nudix"/>
    <property type="match status" value="1"/>
</dbReference>
<evidence type="ECO:0000256" key="4">
    <source>
        <dbReference type="RuleBase" id="RU003476"/>
    </source>
</evidence>
<dbReference type="InterPro" id="IPR029401">
    <property type="entry name" value="Nudix_N"/>
</dbReference>
<keyword evidence="3" id="KW-0460">Magnesium</keyword>
<dbReference type="InterPro" id="IPR020084">
    <property type="entry name" value="NUDIX_hydrolase_CS"/>
</dbReference>
<comment type="caution">
    <text evidence="6">The sequence shown here is derived from an EMBL/GenBank/DDBJ whole genome shotgun (WGS) entry which is preliminary data.</text>
</comment>
<dbReference type="PANTHER" id="PTHR43222:SF2">
    <property type="entry name" value="NUDIX HYDROLASE 23, CHLOROPLASTIC"/>
    <property type="match status" value="1"/>
</dbReference>
<dbReference type="InterPro" id="IPR020476">
    <property type="entry name" value="Nudix_hydrolase"/>
</dbReference>
<evidence type="ECO:0000259" key="5">
    <source>
        <dbReference type="PROSITE" id="PS51462"/>
    </source>
</evidence>
<dbReference type="AlphaFoldDB" id="A0A3N2DXT7"/>
<reference evidence="6 7" key="1">
    <citation type="submission" date="2018-11" db="EMBL/GenBank/DDBJ databases">
        <title>Genomic Encyclopedia of Type Strains, Phase IV (KMG-IV): sequencing the most valuable type-strain genomes for metagenomic binning, comparative biology and taxonomic classification.</title>
        <authorList>
            <person name="Goeker M."/>
        </authorList>
    </citation>
    <scope>NUCLEOTIDE SEQUENCE [LARGE SCALE GENOMIC DNA]</scope>
    <source>
        <strain evidence="6 7">DSM 100316</strain>
    </source>
</reference>
<dbReference type="Gene3D" id="2.20.70.10">
    <property type="match status" value="1"/>
</dbReference>
<keyword evidence="7" id="KW-1185">Reference proteome</keyword>
<dbReference type="RefSeq" id="WP_123711712.1">
    <property type="nucleotide sequence ID" value="NZ_RKHR01000003.1"/>
</dbReference>
<comment type="similarity">
    <text evidence="4">Belongs to the Nudix hydrolase family.</text>
</comment>
<accession>A0A3N2DXT7</accession>
<dbReference type="Pfam" id="PF00293">
    <property type="entry name" value="NUDIX"/>
    <property type="match status" value="1"/>
</dbReference>
<dbReference type="PROSITE" id="PS00893">
    <property type="entry name" value="NUDIX_BOX"/>
    <property type="match status" value="1"/>
</dbReference>
<organism evidence="6 7">
    <name type="scientific">Sinobacterium caligoides</name>
    <dbReference type="NCBI Taxonomy" id="933926"/>
    <lineage>
        <taxon>Bacteria</taxon>
        <taxon>Pseudomonadati</taxon>
        <taxon>Pseudomonadota</taxon>
        <taxon>Gammaproteobacteria</taxon>
        <taxon>Cellvibrionales</taxon>
        <taxon>Spongiibacteraceae</taxon>
        <taxon>Sinobacterium</taxon>
    </lineage>
</organism>
<dbReference type="EMBL" id="RKHR01000003">
    <property type="protein sequence ID" value="ROS04643.1"/>
    <property type="molecule type" value="Genomic_DNA"/>
</dbReference>
<name>A0A3N2DXT7_9GAMM</name>
<evidence type="ECO:0000256" key="2">
    <source>
        <dbReference type="ARBA" id="ARBA00022801"/>
    </source>
</evidence>
<protein>
    <submittedName>
        <fullName evidence="6">ADP-ribose pyrophosphatase YjhB (NUDIX family)</fullName>
    </submittedName>
</protein>
<evidence type="ECO:0000313" key="7">
    <source>
        <dbReference type="Proteomes" id="UP000275394"/>
    </source>
</evidence>
<dbReference type="PANTHER" id="PTHR43222">
    <property type="entry name" value="NUDIX HYDROLASE 23"/>
    <property type="match status" value="1"/>
</dbReference>
<dbReference type="InterPro" id="IPR015797">
    <property type="entry name" value="NUDIX_hydrolase-like_dom_sf"/>
</dbReference>
<dbReference type="GO" id="GO:0016787">
    <property type="term" value="F:hydrolase activity"/>
    <property type="evidence" value="ECO:0007669"/>
    <property type="project" value="UniProtKB-KW"/>
</dbReference>
<gene>
    <name evidence="6" type="ORF">EDC56_0149</name>
</gene>
<evidence type="ECO:0000256" key="1">
    <source>
        <dbReference type="ARBA" id="ARBA00001946"/>
    </source>
</evidence>
<dbReference type="InterPro" id="IPR000086">
    <property type="entry name" value="NUDIX_hydrolase_dom"/>
</dbReference>
<dbReference type="Gene3D" id="3.90.79.10">
    <property type="entry name" value="Nucleoside Triphosphate Pyrophosphohydrolase"/>
    <property type="match status" value="1"/>
</dbReference>
<dbReference type="OrthoDB" id="542521at2"/>
<sequence>MFRINFCNQCGSKTDRCTPAGDDRFRDVCTSCGFVQYHNPRLIVGTLPTFEGKILLCRRAIEPRKGYWTLPAGFMECGETTSEGARRETREEAGVTLSDLNLYAIYDVPRIDQVYMFYRAEMSDESFSVGEESLEVALFDEAELPWSELAFPTIEAVLRQFCEDRPSGQFALTEKTIVVQQGVDI</sequence>
<dbReference type="Pfam" id="PF14803">
    <property type="entry name" value="Zn_ribbon_Nudix"/>
    <property type="match status" value="1"/>
</dbReference>
<evidence type="ECO:0000256" key="3">
    <source>
        <dbReference type="ARBA" id="ARBA00022842"/>
    </source>
</evidence>
<keyword evidence="2 4" id="KW-0378">Hydrolase</keyword>
<evidence type="ECO:0000313" key="6">
    <source>
        <dbReference type="EMBL" id="ROS04643.1"/>
    </source>
</evidence>